<dbReference type="InterPro" id="IPR043504">
    <property type="entry name" value="Peptidase_S1_PA_chymotrypsin"/>
</dbReference>
<comment type="caution">
    <text evidence="8">The sequence shown here is derived from an EMBL/GenBank/DDBJ whole genome shotgun (WGS) entry which is preliminary data.</text>
</comment>
<name>A0A5C4MCH2_9ACTN</name>
<dbReference type="GO" id="GO:0004252">
    <property type="term" value="F:serine-type endopeptidase activity"/>
    <property type="evidence" value="ECO:0007669"/>
    <property type="project" value="InterPro"/>
</dbReference>
<proteinExistence type="inferred from homology"/>
<reference evidence="8 9" key="1">
    <citation type="submission" date="2019-05" db="EMBL/GenBank/DDBJ databases">
        <title>Mumia sp. nov., isolated from the intestinal contents of plateau pika (Ochotona curzoniae) in the Qinghai-Tibet plateau of China.</title>
        <authorList>
            <person name="Tian Z."/>
        </authorList>
    </citation>
    <scope>NUCLEOTIDE SEQUENCE [LARGE SCALE GENOMIC DNA]</scope>
    <source>
        <strain evidence="9">527</strain>
        <strain evidence="8">Z527</strain>
    </source>
</reference>
<keyword evidence="2" id="KW-0645">Protease</keyword>
<dbReference type="PROSITE" id="PS00134">
    <property type="entry name" value="TRYPSIN_HIS"/>
    <property type="match status" value="1"/>
</dbReference>
<dbReference type="InterPro" id="IPR009003">
    <property type="entry name" value="Peptidase_S1_PA"/>
</dbReference>
<keyword evidence="4" id="KW-0720">Serine protease</keyword>
<evidence type="ECO:0000256" key="3">
    <source>
        <dbReference type="ARBA" id="ARBA00022801"/>
    </source>
</evidence>
<dbReference type="PRINTS" id="PR00861">
    <property type="entry name" value="ALYTICPTASE"/>
</dbReference>
<dbReference type="AlphaFoldDB" id="A0A5C4MCH2"/>
<dbReference type="EMBL" id="VDFR01000189">
    <property type="protein sequence ID" value="TNC32642.1"/>
    <property type="molecule type" value="Genomic_DNA"/>
</dbReference>
<evidence type="ECO:0000313" key="7">
    <source>
        <dbReference type="EMBL" id="TNC32642.1"/>
    </source>
</evidence>
<evidence type="ECO:0000313" key="9">
    <source>
        <dbReference type="Proteomes" id="UP000306740"/>
    </source>
</evidence>
<evidence type="ECO:0000256" key="5">
    <source>
        <dbReference type="ARBA" id="ARBA00023157"/>
    </source>
</evidence>
<accession>A0A5C4MCH2</accession>
<keyword evidence="3" id="KW-0378">Hydrolase</keyword>
<evidence type="ECO:0008006" key="10">
    <source>
        <dbReference type="Google" id="ProtNLM"/>
    </source>
</evidence>
<evidence type="ECO:0000256" key="4">
    <source>
        <dbReference type="ARBA" id="ARBA00022825"/>
    </source>
</evidence>
<keyword evidence="5" id="KW-1015">Disulfide bond</keyword>
<dbReference type="OrthoDB" id="3371256at2"/>
<evidence type="ECO:0000313" key="8">
    <source>
        <dbReference type="EMBL" id="TNC33988.1"/>
    </source>
</evidence>
<dbReference type="GO" id="GO:0006508">
    <property type="term" value="P:proteolysis"/>
    <property type="evidence" value="ECO:0007669"/>
    <property type="project" value="UniProtKB-KW"/>
</dbReference>
<sequence length="434" mass="45275">MFRRSRIAVPAAAVLCGLALLTTEGPATQGEVVRLAAEKTAPRADDDTLGPDPRAADGPRATKVQREVADRVSALLTPKGEKPADGAPVSLDQGLIGVIGSPAAGYTLVVTKETDGKALVSSLTAGLPEEARQALDVRVSERSAAELREAWAAVWEQRWRTLTPEPETGYSVDLDPELEAVVVVIGSEAPPTDRLDTLRQPLQGVDAGAVVVQYGGASGRASRTSDSAPHWGAAKITKAGGTFCTAGFTARGRSSGDYYSVTAAHCGPNGTRWSSGSHFYGTTAGRSGYPSYDQARLGGSSYSPNIYTDGLDNFSSRVVTGANDGAVGDSVCASGTVTRSICGIKIKSLTATYCDIPGNQSTCTTYLMRGRRDDDKIVARNGDSGGPVYQRNSTLPRASIRGIVVAFDTGGVRVFAERYASISNHLNVTAVTAG</sequence>
<dbReference type="Proteomes" id="UP000306740">
    <property type="component" value="Unassembled WGS sequence"/>
</dbReference>
<dbReference type="InterPro" id="IPR001316">
    <property type="entry name" value="Pept_S1A_streptogrisin"/>
</dbReference>
<comment type="similarity">
    <text evidence="1">Belongs to the peptidase S1 family.</text>
</comment>
<gene>
    <name evidence="8" type="ORF">FHE65_28210</name>
    <name evidence="7" type="ORF">FHE65_30210</name>
</gene>
<evidence type="ECO:0000256" key="1">
    <source>
        <dbReference type="ARBA" id="ARBA00007664"/>
    </source>
</evidence>
<dbReference type="SUPFAM" id="SSF50494">
    <property type="entry name" value="Trypsin-like serine proteases"/>
    <property type="match status" value="1"/>
</dbReference>
<protein>
    <recommendedName>
        <fullName evidence="10">S1 family peptidase</fullName>
    </recommendedName>
</protein>
<dbReference type="RefSeq" id="WP_139107035.1">
    <property type="nucleotide sequence ID" value="NZ_VDFR01000162.1"/>
</dbReference>
<evidence type="ECO:0000256" key="2">
    <source>
        <dbReference type="ARBA" id="ARBA00022670"/>
    </source>
</evidence>
<dbReference type="InterPro" id="IPR018114">
    <property type="entry name" value="TRYPSIN_HIS"/>
</dbReference>
<feature type="region of interest" description="Disordered" evidence="6">
    <location>
        <begin position="39"/>
        <end position="66"/>
    </location>
</feature>
<dbReference type="EMBL" id="VDFR01000162">
    <property type="protein sequence ID" value="TNC33988.1"/>
    <property type="molecule type" value="Genomic_DNA"/>
</dbReference>
<evidence type="ECO:0000256" key="6">
    <source>
        <dbReference type="SAM" id="MobiDB-lite"/>
    </source>
</evidence>
<organism evidence="8 9">
    <name type="scientific">Mumia zhuanghuii</name>
    <dbReference type="NCBI Taxonomy" id="2585211"/>
    <lineage>
        <taxon>Bacteria</taxon>
        <taxon>Bacillati</taxon>
        <taxon>Actinomycetota</taxon>
        <taxon>Actinomycetes</taxon>
        <taxon>Propionibacteriales</taxon>
        <taxon>Nocardioidaceae</taxon>
        <taxon>Mumia</taxon>
    </lineage>
</organism>
<dbReference type="Gene3D" id="2.40.10.10">
    <property type="entry name" value="Trypsin-like serine proteases"/>
    <property type="match status" value="2"/>
</dbReference>